<organism evidence="2 3">
    <name type="scientific">Nocardioides massiliensis</name>
    <dbReference type="NCBI Taxonomy" id="1325935"/>
    <lineage>
        <taxon>Bacteria</taxon>
        <taxon>Bacillati</taxon>
        <taxon>Actinomycetota</taxon>
        <taxon>Actinomycetes</taxon>
        <taxon>Propionibacteriales</taxon>
        <taxon>Nocardioidaceae</taxon>
        <taxon>Nocardioides</taxon>
    </lineage>
</organism>
<dbReference type="Proteomes" id="UP001240447">
    <property type="component" value="Unassembled WGS sequence"/>
</dbReference>
<dbReference type="InterPro" id="IPR036661">
    <property type="entry name" value="Luciferase-like_sf"/>
</dbReference>
<sequence length="362" mass="38731">MTDTSLAAPTTLEVSVTLPPDAPLRDVAALARRAERLGVDTVQVAETMHDPFVVSTLVLEHTARLRVRTSMVVAFARSPMLTAYAAWDLARFSDGRFDLGLATQVRGNIVDRYSATWVDPVGQLRDYVASVRAIFAAFQGLRPLEHEGPHYAFRRLQPYFSPGPLDVPAPRLWTGGVGPAMCALAGEVADGFVAHPTASHPRVLTDLLAPDLERGAARSGRNREGLQVVANVRPFVGRTDAEVDAARDAGRQEAAFLYATPAYRRQLDLLGYGDLGERLSAMAAAKQWDGLSDVLTDEVVADLVVHATYAELPAVLAERYAGRCAGVNLALPADAADDDAFAAAIAAIRQLPSGAPFRPAGP</sequence>
<dbReference type="CDD" id="cd01097">
    <property type="entry name" value="Tetrahydromethanopterin_reductase"/>
    <property type="match status" value="1"/>
</dbReference>
<accession>A0ABT9NKT9</accession>
<name>A0ABT9NKT9_9ACTN</name>
<dbReference type="RefSeq" id="WP_068121083.1">
    <property type="nucleotide sequence ID" value="NZ_CCXJ01000335.1"/>
</dbReference>
<proteinExistence type="predicted"/>
<keyword evidence="3" id="KW-1185">Reference proteome</keyword>
<dbReference type="Gene3D" id="3.20.20.30">
    <property type="entry name" value="Luciferase-like domain"/>
    <property type="match status" value="1"/>
</dbReference>
<dbReference type="PANTHER" id="PTHR43244:SF2">
    <property type="entry name" value="CONSERVED HYPOTHETICAL ALANINE AND PROLINE-RICH PROTEIN"/>
    <property type="match status" value="1"/>
</dbReference>
<feature type="domain" description="Luciferase-like" evidence="1">
    <location>
        <begin position="18"/>
        <end position="318"/>
    </location>
</feature>
<dbReference type="InterPro" id="IPR050564">
    <property type="entry name" value="F420-G6PD/mer"/>
</dbReference>
<reference evidence="2 3" key="1">
    <citation type="submission" date="2023-07" db="EMBL/GenBank/DDBJ databases">
        <title>Sequencing the genomes of 1000 actinobacteria strains.</title>
        <authorList>
            <person name="Klenk H.-P."/>
        </authorList>
    </citation>
    <scope>NUCLEOTIDE SEQUENCE [LARGE SCALE GENOMIC DNA]</scope>
    <source>
        <strain evidence="2 3">GD13</strain>
    </source>
</reference>
<protein>
    <submittedName>
        <fullName evidence="2">F420-dependent oxidoreductase</fullName>
    </submittedName>
</protein>
<evidence type="ECO:0000313" key="2">
    <source>
        <dbReference type="EMBL" id="MDP9821029.1"/>
    </source>
</evidence>
<evidence type="ECO:0000259" key="1">
    <source>
        <dbReference type="Pfam" id="PF00296"/>
    </source>
</evidence>
<dbReference type="InterPro" id="IPR011251">
    <property type="entry name" value="Luciferase-like_dom"/>
</dbReference>
<dbReference type="InterPro" id="IPR019919">
    <property type="entry name" value="Lucif-like_OxRdtase_MSMEG_2256"/>
</dbReference>
<dbReference type="PANTHER" id="PTHR43244">
    <property type="match status" value="1"/>
</dbReference>
<evidence type="ECO:0000313" key="3">
    <source>
        <dbReference type="Proteomes" id="UP001240447"/>
    </source>
</evidence>
<gene>
    <name evidence="2" type="ORF">J2S59_000838</name>
</gene>
<dbReference type="EMBL" id="JAUSQM010000001">
    <property type="protein sequence ID" value="MDP9821029.1"/>
    <property type="molecule type" value="Genomic_DNA"/>
</dbReference>
<dbReference type="SUPFAM" id="SSF51679">
    <property type="entry name" value="Bacterial luciferase-like"/>
    <property type="match status" value="1"/>
</dbReference>
<comment type="caution">
    <text evidence="2">The sequence shown here is derived from an EMBL/GenBank/DDBJ whole genome shotgun (WGS) entry which is preliminary data.</text>
</comment>
<dbReference type="NCBIfam" id="TIGR03617">
    <property type="entry name" value="F420_MSMEG_2256"/>
    <property type="match status" value="1"/>
</dbReference>
<dbReference type="Pfam" id="PF00296">
    <property type="entry name" value="Bac_luciferase"/>
    <property type="match status" value="1"/>
</dbReference>